<dbReference type="AlphaFoldDB" id="A0AAV4XQG2"/>
<reference evidence="2 3" key="1">
    <citation type="submission" date="2021-06" db="EMBL/GenBank/DDBJ databases">
        <title>Caerostris extrusa draft genome.</title>
        <authorList>
            <person name="Kono N."/>
            <person name="Arakawa K."/>
        </authorList>
    </citation>
    <scope>NUCLEOTIDE SEQUENCE [LARGE SCALE GENOMIC DNA]</scope>
</reference>
<organism evidence="2 3">
    <name type="scientific">Caerostris extrusa</name>
    <name type="common">Bark spider</name>
    <name type="synonym">Caerostris bankana</name>
    <dbReference type="NCBI Taxonomy" id="172846"/>
    <lineage>
        <taxon>Eukaryota</taxon>
        <taxon>Metazoa</taxon>
        <taxon>Ecdysozoa</taxon>
        <taxon>Arthropoda</taxon>
        <taxon>Chelicerata</taxon>
        <taxon>Arachnida</taxon>
        <taxon>Araneae</taxon>
        <taxon>Araneomorphae</taxon>
        <taxon>Entelegynae</taxon>
        <taxon>Araneoidea</taxon>
        <taxon>Araneidae</taxon>
        <taxon>Caerostris</taxon>
    </lineage>
</organism>
<dbReference type="EMBL" id="BPLR01018099">
    <property type="protein sequence ID" value="GIY96913.1"/>
    <property type="molecule type" value="Genomic_DNA"/>
</dbReference>
<dbReference type="Proteomes" id="UP001054945">
    <property type="component" value="Unassembled WGS sequence"/>
</dbReference>
<feature type="transmembrane region" description="Helical" evidence="1">
    <location>
        <begin position="80"/>
        <end position="101"/>
    </location>
</feature>
<evidence type="ECO:0000313" key="3">
    <source>
        <dbReference type="Proteomes" id="UP001054945"/>
    </source>
</evidence>
<proteinExistence type="predicted"/>
<sequence>MHQQCQNTSTEKLKNVNIFNNESKQRLKTAAEKPRVTVTKFQSNTSRSRRPWNNLHVKFPFSSLHKQAHLTTPLIKEQLLIVYILFFNAGKIFFSSTNIFFGGRLRFVSHIENEPKPLISLILKGRLKANRDNIARYDHYSSHCVPKRQGLRGWAE</sequence>
<evidence type="ECO:0000313" key="2">
    <source>
        <dbReference type="EMBL" id="GIY96913.1"/>
    </source>
</evidence>
<gene>
    <name evidence="2" type="ORF">CEXT_183991</name>
</gene>
<evidence type="ECO:0000256" key="1">
    <source>
        <dbReference type="SAM" id="Phobius"/>
    </source>
</evidence>
<keyword evidence="1" id="KW-1133">Transmembrane helix</keyword>
<comment type="caution">
    <text evidence="2">The sequence shown here is derived from an EMBL/GenBank/DDBJ whole genome shotgun (WGS) entry which is preliminary data.</text>
</comment>
<name>A0AAV4XQG2_CAEEX</name>
<protein>
    <submittedName>
        <fullName evidence="2">Uncharacterized protein</fullName>
    </submittedName>
</protein>
<keyword evidence="1" id="KW-0472">Membrane</keyword>
<keyword evidence="3" id="KW-1185">Reference proteome</keyword>
<accession>A0AAV4XQG2</accession>
<keyword evidence="1" id="KW-0812">Transmembrane</keyword>